<dbReference type="eggNOG" id="KOG1208">
    <property type="taxonomic scope" value="Eukaryota"/>
</dbReference>
<accession>D6WUE0</accession>
<dbReference type="Proteomes" id="UP000007266">
    <property type="component" value="Linkage group 7"/>
</dbReference>
<dbReference type="EMBL" id="KQ971352">
    <property type="protein sequence ID" value="EFA07299.1"/>
    <property type="molecule type" value="Genomic_DNA"/>
</dbReference>
<dbReference type="PANTHER" id="PTHR43963">
    <property type="entry name" value="CARBONYL REDUCTASE 1-RELATED"/>
    <property type="match status" value="1"/>
</dbReference>
<dbReference type="KEGG" id="tca:661972"/>
<evidence type="ECO:0000256" key="3">
    <source>
        <dbReference type="ARBA" id="ARBA00023002"/>
    </source>
</evidence>
<dbReference type="PANTHER" id="PTHR43963:SF4">
    <property type="entry name" value="CARBONYL REDUCTASE (NADPH)"/>
    <property type="match status" value="1"/>
</dbReference>
<dbReference type="InterPro" id="IPR002347">
    <property type="entry name" value="SDR_fam"/>
</dbReference>
<keyword evidence="3" id="KW-0560">Oxidoreductase</keyword>
<keyword evidence="7" id="KW-1185">Reference proteome</keyword>
<protein>
    <recommendedName>
        <fullName evidence="4">carbonyl reductase (NADPH)</fullName>
        <ecNumber evidence="4">1.1.1.184</ecNumber>
    </recommendedName>
</protein>
<evidence type="ECO:0000313" key="6">
    <source>
        <dbReference type="EMBL" id="EFA07299.1"/>
    </source>
</evidence>
<proteinExistence type="inferred from homology"/>
<dbReference type="InParanoid" id="D6WUE0"/>
<dbReference type="EC" id="1.1.1.184" evidence="4"/>
<reference evidence="6 7" key="1">
    <citation type="journal article" date="2008" name="Nature">
        <title>The genome of the model beetle and pest Tribolium castaneum.</title>
        <authorList>
            <consortium name="Tribolium Genome Sequencing Consortium"/>
            <person name="Richards S."/>
            <person name="Gibbs R.A."/>
            <person name="Weinstock G.M."/>
            <person name="Brown S.J."/>
            <person name="Denell R."/>
            <person name="Beeman R.W."/>
            <person name="Gibbs R."/>
            <person name="Beeman R.W."/>
            <person name="Brown S.J."/>
            <person name="Bucher G."/>
            <person name="Friedrich M."/>
            <person name="Grimmelikhuijzen C.J."/>
            <person name="Klingler M."/>
            <person name="Lorenzen M."/>
            <person name="Richards S."/>
            <person name="Roth S."/>
            <person name="Schroder R."/>
            <person name="Tautz D."/>
            <person name="Zdobnov E.M."/>
            <person name="Muzny D."/>
            <person name="Gibbs R.A."/>
            <person name="Weinstock G.M."/>
            <person name="Attaway T."/>
            <person name="Bell S."/>
            <person name="Buhay C.J."/>
            <person name="Chandrabose M.N."/>
            <person name="Chavez D."/>
            <person name="Clerk-Blankenburg K.P."/>
            <person name="Cree A."/>
            <person name="Dao M."/>
            <person name="Davis C."/>
            <person name="Chacko J."/>
            <person name="Dinh H."/>
            <person name="Dugan-Rocha S."/>
            <person name="Fowler G."/>
            <person name="Garner T.T."/>
            <person name="Garnes J."/>
            <person name="Gnirke A."/>
            <person name="Hawes A."/>
            <person name="Hernandez J."/>
            <person name="Hines S."/>
            <person name="Holder M."/>
            <person name="Hume J."/>
            <person name="Jhangiani S.N."/>
            <person name="Joshi V."/>
            <person name="Khan Z.M."/>
            <person name="Jackson L."/>
            <person name="Kovar C."/>
            <person name="Kowis A."/>
            <person name="Lee S."/>
            <person name="Lewis L.R."/>
            <person name="Margolis J."/>
            <person name="Morgan M."/>
            <person name="Nazareth L.V."/>
            <person name="Nguyen N."/>
            <person name="Okwuonu G."/>
            <person name="Parker D."/>
            <person name="Richards S."/>
            <person name="Ruiz S.J."/>
            <person name="Santibanez J."/>
            <person name="Savard J."/>
            <person name="Scherer S.E."/>
            <person name="Schneider B."/>
            <person name="Sodergren E."/>
            <person name="Tautz D."/>
            <person name="Vattahil S."/>
            <person name="Villasana D."/>
            <person name="White C.S."/>
            <person name="Wright R."/>
            <person name="Park Y."/>
            <person name="Beeman R.W."/>
            <person name="Lord J."/>
            <person name="Oppert B."/>
            <person name="Lorenzen M."/>
            <person name="Brown S."/>
            <person name="Wang L."/>
            <person name="Savard J."/>
            <person name="Tautz D."/>
            <person name="Richards S."/>
            <person name="Weinstock G."/>
            <person name="Gibbs R.A."/>
            <person name="Liu Y."/>
            <person name="Worley K."/>
            <person name="Weinstock G."/>
            <person name="Elsik C.G."/>
            <person name="Reese J.T."/>
            <person name="Elhaik E."/>
            <person name="Landan G."/>
            <person name="Graur D."/>
            <person name="Arensburger P."/>
            <person name="Atkinson P."/>
            <person name="Beeman R.W."/>
            <person name="Beidler J."/>
            <person name="Brown S.J."/>
            <person name="Demuth J.P."/>
            <person name="Drury D.W."/>
            <person name="Du Y.Z."/>
            <person name="Fujiwara H."/>
            <person name="Lorenzen M."/>
            <person name="Maselli V."/>
            <person name="Osanai M."/>
            <person name="Park Y."/>
            <person name="Robertson H.M."/>
            <person name="Tu Z."/>
            <person name="Wang J.J."/>
            <person name="Wang S."/>
            <person name="Richards S."/>
            <person name="Song H."/>
            <person name="Zhang L."/>
            <person name="Sodergren E."/>
            <person name="Werner D."/>
            <person name="Stanke M."/>
            <person name="Morgenstern B."/>
            <person name="Solovyev V."/>
            <person name="Kosarev P."/>
            <person name="Brown G."/>
            <person name="Chen H.C."/>
            <person name="Ermolaeva O."/>
            <person name="Hlavina W."/>
            <person name="Kapustin Y."/>
            <person name="Kiryutin B."/>
            <person name="Kitts P."/>
            <person name="Maglott D."/>
            <person name="Pruitt K."/>
            <person name="Sapojnikov V."/>
            <person name="Souvorov A."/>
            <person name="Mackey A.J."/>
            <person name="Waterhouse R.M."/>
            <person name="Wyder S."/>
            <person name="Zdobnov E.M."/>
            <person name="Zdobnov E.M."/>
            <person name="Wyder S."/>
            <person name="Kriventseva E.V."/>
            <person name="Kadowaki T."/>
            <person name="Bork P."/>
            <person name="Aranda M."/>
            <person name="Bao R."/>
            <person name="Beermann A."/>
            <person name="Berns N."/>
            <person name="Bolognesi R."/>
            <person name="Bonneton F."/>
            <person name="Bopp D."/>
            <person name="Brown S.J."/>
            <person name="Bucher G."/>
            <person name="Butts T."/>
            <person name="Chaumot A."/>
            <person name="Denell R.E."/>
            <person name="Ferrier D.E."/>
            <person name="Friedrich M."/>
            <person name="Gordon C.M."/>
            <person name="Jindra M."/>
            <person name="Klingler M."/>
            <person name="Lan Q."/>
            <person name="Lattorff H.M."/>
            <person name="Laudet V."/>
            <person name="von Levetsow C."/>
            <person name="Liu Z."/>
            <person name="Lutz R."/>
            <person name="Lynch J.A."/>
            <person name="da Fonseca R.N."/>
            <person name="Posnien N."/>
            <person name="Reuter R."/>
            <person name="Roth S."/>
            <person name="Savard J."/>
            <person name="Schinko J.B."/>
            <person name="Schmitt C."/>
            <person name="Schoppmeier M."/>
            <person name="Schroder R."/>
            <person name="Shippy T.D."/>
            <person name="Simonnet F."/>
            <person name="Marques-Souza H."/>
            <person name="Tautz D."/>
            <person name="Tomoyasu Y."/>
            <person name="Trauner J."/>
            <person name="Van der Zee M."/>
            <person name="Vervoort M."/>
            <person name="Wittkopp N."/>
            <person name="Wimmer E.A."/>
            <person name="Yang X."/>
            <person name="Jones A.K."/>
            <person name="Sattelle D.B."/>
            <person name="Ebert P.R."/>
            <person name="Nelson D."/>
            <person name="Scott J.G."/>
            <person name="Beeman R.W."/>
            <person name="Muthukrishnan S."/>
            <person name="Kramer K.J."/>
            <person name="Arakane Y."/>
            <person name="Beeman R.W."/>
            <person name="Zhu Q."/>
            <person name="Hogenkamp D."/>
            <person name="Dixit R."/>
            <person name="Oppert B."/>
            <person name="Jiang H."/>
            <person name="Zou Z."/>
            <person name="Marshall J."/>
            <person name="Elpidina E."/>
            <person name="Vinokurov K."/>
            <person name="Oppert C."/>
            <person name="Zou Z."/>
            <person name="Evans J."/>
            <person name="Lu Z."/>
            <person name="Zhao P."/>
            <person name="Sumathipala N."/>
            <person name="Altincicek B."/>
            <person name="Vilcinskas A."/>
            <person name="Williams M."/>
            <person name="Hultmark D."/>
            <person name="Hetru C."/>
            <person name="Jiang H."/>
            <person name="Grimmelikhuijzen C.J."/>
            <person name="Hauser F."/>
            <person name="Cazzamali G."/>
            <person name="Williamson M."/>
            <person name="Park Y."/>
            <person name="Li B."/>
            <person name="Tanaka Y."/>
            <person name="Predel R."/>
            <person name="Neupert S."/>
            <person name="Schachtner J."/>
            <person name="Verleyen P."/>
            <person name="Raible F."/>
            <person name="Bork P."/>
            <person name="Friedrich M."/>
            <person name="Walden K.K."/>
            <person name="Robertson H.M."/>
            <person name="Angeli S."/>
            <person name="Foret S."/>
            <person name="Bucher G."/>
            <person name="Schuetz S."/>
            <person name="Maleszka R."/>
            <person name="Wimmer E.A."/>
            <person name="Beeman R.W."/>
            <person name="Lorenzen M."/>
            <person name="Tomoyasu Y."/>
            <person name="Miller S.C."/>
            <person name="Grossmann D."/>
            <person name="Bucher G."/>
        </authorList>
    </citation>
    <scope>NUCLEOTIDE SEQUENCE [LARGE SCALE GENOMIC DNA]</scope>
    <source>
        <strain evidence="6 7">Georgia GA2</strain>
    </source>
</reference>
<dbReference type="PhylomeDB" id="D6WUE0"/>
<gene>
    <name evidence="6" type="primary">AUGUSTUS-3.0.2_14539</name>
    <name evidence="6" type="ORF">TcasGA2_TC014539</name>
</gene>
<keyword evidence="2" id="KW-0521">NADP</keyword>
<dbReference type="OrthoDB" id="7289984at2759"/>
<dbReference type="PROSITE" id="PS00061">
    <property type="entry name" value="ADH_SHORT"/>
    <property type="match status" value="1"/>
</dbReference>
<organism evidence="6 7">
    <name type="scientific">Tribolium castaneum</name>
    <name type="common">Red flour beetle</name>
    <dbReference type="NCBI Taxonomy" id="7070"/>
    <lineage>
        <taxon>Eukaryota</taxon>
        <taxon>Metazoa</taxon>
        <taxon>Ecdysozoa</taxon>
        <taxon>Arthropoda</taxon>
        <taxon>Hexapoda</taxon>
        <taxon>Insecta</taxon>
        <taxon>Pterygota</taxon>
        <taxon>Neoptera</taxon>
        <taxon>Endopterygota</taxon>
        <taxon>Coleoptera</taxon>
        <taxon>Polyphaga</taxon>
        <taxon>Cucujiformia</taxon>
        <taxon>Tenebrionidae</taxon>
        <taxon>Tenebrionidae incertae sedis</taxon>
        <taxon>Tribolium</taxon>
    </lineage>
</organism>
<dbReference type="OMA" id="RYINSRF"/>
<evidence type="ECO:0000313" key="7">
    <source>
        <dbReference type="Proteomes" id="UP000007266"/>
    </source>
</evidence>
<sequence length="282" mass="30801">MSAQKVAVVTGGNKGIGYAIVKGLCEKFQGIVYLTARDVGRGEAAVSKLKELGFNPLFHQLDIDDQGSITKLKNHLVEKHGGLDLLVNNAAIAFKNDAPDPFSEQAKTTVAVNYFSLLRVCETLFPILRQNARVVNLSSSAGHLSRIPSPELRAKFSNPNLTVPQLNKLMEQFVQDAKANKHQEAGWGTSAYVVSKVGVSALTRIQQREFDKEAPNRNISVNSVHPGYVDTDMTSHKGPWTIEQGARAPLFLALEAENLKGQYIWSNATVAQWDADKPPAPV</sequence>
<dbReference type="InterPro" id="IPR020904">
    <property type="entry name" value="Sc_DH/Rdtase_CS"/>
</dbReference>
<evidence type="ECO:0000256" key="1">
    <source>
        <dbReference type="ARBA" id="ARBA00006484"/>
    </source>
</evidence>
<dbReference type="HOGENOM" id="CLU_010194_9_0_1"/>
<reference evidence="6 7" key="2">
    <citation type="journal article" date="2010" name="Nucleic Acids Res.">
        <title>BeetleBase in 2010: revisions to provide comprehensive genomic information for Tribolium castaneum.</title>
        <authorList>
            <person name="Kim H.S."/>
            <person name="Murphy T."/>
            <person name="Xia J."/>
            <person name="Caragea D."/>
            <person name="Park Y."/>
            <person name="Beeman R.W."/>
            <person name="Lorenzen M.D."/>
            <person name="Butcher S."/>
            <person name="Manak J.R."/>
            <person name="Brown S.J."/>
        </authorList>
    </citation>
    <scope>GENOME REANNOTATION</scope>
    <source>
        <strain evidence="6 7">Georgia GA2</strain>
    </source>
</reference>
<dbReference type="Pfam" id="PF00106">
    <property type="entry name" value="adh_short"/>
    <property type="match status" value="2"/>
</dbReference>
<dbReference type="CDD" id="cd05324">
    <property type="entry name" value="carb_red_PTCR-like_SDR_c"/>
    <property type="match status" value="1"/>
</dbReference>
<dbReference type="GO" id="GO:0004090">
    <property type="term" value="F:carbonyl reductase (NADPH) activity"/>
    <property type="evidence" value="ECO:0000318"/>
    <property type="project" value="GO_Central"/>
</dbReference>
<dbReference type="SUPFAM" id="SSF51735">
    <property type="entry name" value="NAD(P)-binding Rossmann-fold domains"/>
    <property type="match status" value="1"/>
</dbReference>
<evidence type="ECO:0000256" key="5">
    <source>
        <dbReference type="RuleBase" id="RU000363"/>
    </source>
</evidence>
<dbReference type="AlphaFoldDB" id="D6WUE0"/>
<dbReference type="STRING" id="7070.D6WUE0"/>
<dbReference type="InterPro" id="IPR045313">
    <property type="entry name" value="CBR1-like"/>
</dbReference>
<evidence type="ECO:0000256" key="2">
    <source>
        <dbReference type="ARBA" id="ARBA00022857"/>
    </source>
</evidence>
<name>D6WUE0_TRICA</name>
<dbReference type="PRINTS" id="PR00081">
    <property type="entry name" value="GDHRDH"/>
</dbReference>
<dbReference type="InterPro" id="IPR036291">
    <property type="entry name" value="NAD(P)-bd_dom_sf"/>
</dbReference>
<comment type="similarity">
    <text evidence="1 5">Belongs to the short-chain dehydrogenases/reductases (SDR) family.</text>
</comment>
<dbReference type="PRINTS" id="PR00080">
    <property type="entry name" value="SDRFAMILY"/>
</dbReference>
<evidence type="ECO:0000256" key="4">
    <source>
        <dbReference type="ARBA" id="ARBA00026118"/>
    </source>
</evidence>
<dbReference type="Gene3D" id="3.40.50.720">
    <property type="entry name" value="NAD(P)-binding Rossmann-like Domain"/>
    <property type="match status" value="1"/>
</dbReference>